<reference evidence="1 2" key="1">
    <citation type="journal article" date="2011" name="Science">
        <title>The ecoresponsive genome of Daphnia pulex.</title>
        <authorList>
            <person name="Colbourne J.K."/>
            <person name="Pfrender M.E."/>
            <person name="Gilbert D."/>
            <person name="Thomas W.K."/>
            <person name="Tucker A."/>
            <person name="Oakley T.H."/>
            <person name="Tokishita S."/>
            <person name="Aerts A."/>
            <person name="Arnold G.J."/>
            <person name="Basu M.K."/>
            <person name="Bauer D.J."/>
            <person name="Caceres C.E."/>
            <person name="Carmel L."/>
            <person name="Casola C."/>
            <person name="Choi J.H."/>
            <person name="Detter J.C."/>
            <person name="Dong Q."/>
            <person name="Dusheyko S."/>
            <person name="Eads B.D."/>
            <person name="Frohlich T."/>
            <person name="Geiler-Samerotte K.A."/>
            <person name="Gerlach D."/>
            <person name="Hatcher P."/>
            <person name="Jogdeo S."/>
            <person name="Krijgsveld J."/>
            <person name="Kriventseva E.V."/>
            <person name="Kultz D."/>
            <person name="Laforsch C."/>
            <person name="Lindquist E."/>
            <person name="Lopez J."/>
            <person name="Manak J.R."/>
            <person name="Muller J."/>
            <person name="Pangilinan J."/>
            <person name="Patwardhan R.P."/>
            <person name="Pitluck S."/>
            <person name="Pritham E.J."/>
            <person name="Rechtsteiner A."/>
            <person name="Rho M."/>
            <person name="Rogozin I.B."/>
            <person name="Sakarya O."/>
            <person name="Salamov A."/>
            <person name="Schaack S."/>
            <person name="Shapiro H."/>
            <person name="Shiga Y."/>
            <person name="Skalitzky C."/>
            <person name="Smith Z."/>
            <person name="Souvorov A."/>
            <person name="Sung W."/>
            <person name="Tang Z."/>
            <person name="Tsuchiya D."/>
            <person name="Tu H."/>
            <person name="Vos H."/>
            <person name="Wang M."/>
            <person name="Wolf Y.I."/>
            <person name="Yamagata H."/>
            <person name="Yamada T."/>
            <person name="Ye Y."/>
            <person name="Shaw J.R."/>
            <person name="Andrews J."/>
            <person name="Crease T.J."/>
            <person name="Tang H."/>
            <person name="Lucas S.M."/>
            <person name="Robertson H.M."/>
            <person name="Bork P."/>
            <person name="Koonin E.V."/>
            <person name="Zdobnov E.M."/>
            <person name="Grigoriev I.V."/>
            <person name="Lynch M."/>
            <person name="Boore J.L."/>
        </authorList>
    </citation>
    <scope>NUCLEOTIDE SEQUENCE [LARGE SCALE GENOMIC DNA]</scope>
</reference>
<dbReference type="KEGG" id="dpx:DAPPUDRAFT_325620"/>
<dbReference type="AlphaFoldDB" id="E9H5A6"/>
<keyword evidence="2" id="KW-1185">Reference proteome</keyword>
<dbReference type="HOGENOM" id="CLU_1125521_0_0_1"/>
<evidence type="ECO:0000313" key="1">
    <source>
        <dbReference type="EMBL" id="EFX73111.1"/>
    </source>
</evidence>
<dbReference type="PhylomeDB" id="E9H5A6"/>
<dbReference type="InParanoid" id="E9H5A6"/>
<sequence>MGKKVEIIQFKELNANKRIDEDFLSYSSDRNDNTEDNHFIDLVNPSPLFLFSYPIIKGFALESMHTLDHGAFGRAITGLAYEKKEGKLDVNSLRKVDHRIKLFAKCKPYEFERKLRILSSNAKQYKHHEQRDMLLYYLFPVFKGILSKEKLENVLLLQYFKLLMGGFEPKPVPEADLVEARRVSRLYNQQQMDSKIPIRPMTHAIIHMPMTVKTFKSSLKVYVPTFLKILCVSSETYLLLATCHLNN</sequence>
<organism evidence="1 2">
    <name type="scientific">Daphnia pulex</name>
    <name type="common">Water flea</name>
    <dbReference type="NCBI Taxonomy" id="6669"/>
    <lineage>
        <taxon>Eukaryota</taxon>
        <taxon>Metazoa</taxon>
        <taxon>Ecdysozoa</taxon>
        <taxon>Arthropoda</taxon>
        <taxon>Crustacea</taxon>
        <taxon>Branchiopoda</taxon>
        <taxon>Diplostraca</taxon>
        <taxon>Cladocera</taxon>
        <taxon>Anomopoda</taxon>
        <taxon>Daphniidae</taxon>
        <taxon>Daphnia</taxon>
    </lineage>
</organism>
<evidence type="ECO:0000313" key="2">
    <source>
        <dbReference type="Proteomes" id="UP000000305"/>
    </source>
</evidence>
<proteinExistence type="predicted"/>
<dbReference type="OrthoDB" id="6330754at2759"/>
<protein>
    <submittedName>
        <fullName evidence="1">Uncharacterized protein</fullName>
    </submittedName>
</protein>
<accession>E9H5A6</accession>
<dbReference type="Proteomes" id="UP000000305">
    <property type="component" value="Unassembled WGS sequence"/>
</dbReference>
<gene>
    <name evidence="1" type="ORF">DAPPUDRAFT_325620</name>
</gene>
<name>E9H5A6_DAPPU</name>
<dbReference type="EMBL" id="GL732593">
    <property type="protein sequence ID" value="EFX73111.1"/>
    <property type="molecule type" value="Genomic_DNA"/>
</dbReference>